<feature type="region of interest" description="Disordered" evidence="1">
    <location>
        <begin position="84"/>
        <end position="163"/>
    </location>
</feature>
<evidence type="ECO:0000313" key="3">
    <source>
        <dbReference type="Proteomes" id="UP000310066"/>
    </source>
</evidence>
<sequence length="227" mass="24632">MVPKAAYPPIFHHPGKTRRLTPLEAQTELADFLQNVEIRAYLHPDAQLSASGIAFAAQSGPKGGLAIHHLRRIEAGLRGERLGVETTEDLEKEYGPESEGELPEGDDSKLDALIEGGTGRKGGLKRRRTSDWAATSSNADLPRDSQEALAGADDESDWQGKDEYELSQRNLVGDVGERGANVVKQNGAPPVIAHAPDSTADKKARRDAKKERQKIEKAERADQKAKG</sequence>
<evidence type="ECO:0000256" key="1">
    <source>
        <dbReference type="SAM" id="MobiDB-lite"/>
    </source>
</evidence>
<evidence type="ECO:0000313" key="2">
    <source>
        <dbReference type="EMBL" id="TKA35124.1"/>
    </source>
</evidence>
<accession>A0A4U0UHV7</accession>
<dbReference type="EMBL" id="NAJP01000072">
    <property type="protein sequence ID" value="TKA35124.1"/>
    <property type="molecule type" value="Genomic_DNA"/>
</dbReference>
<feature type="compositionally biased region" description="Acidic residues" evidence="1">
    <location>
        <begin position="86"/>
        <end position="105"/>
    </location>
</feature>
<feature type="region of interest" description="Disordered" evidence="1">
    <location>
        <begin position="177"/>
        <end position="227"/>
    </location>
</feature>
<feature type="compositionally biased region" description="Basic and acidic residues" evidence="1">
    <location>
        <begin position="199"/>
        <end position="227"/>
    </location>
</feature>
<name>A0A4U0UHV7_9PEZI</name>
<dbReference type="AlphaFoldDB" id="A0A4U0UHV7"/>
<dbReference type="Proteomes" id="UP000310066">
    <property type="component" value="Unassembled WGS sequence"/>
</dbReference>
<reference evidence="2 3" key="1">
    <citation type="submission" date="2017-03" db="EMBL/GenBank/DDBJ databases">
        <title>Genomes of endolithic fungi from Antarctica.</title>
        <authorList>
            <person name="Coleine C."/>
            <person name="Masonjones S."/>
            <person name="Stajich J.E."/>
        </authorList>
    </citation>
    <scope>NUCLEOTIDE SEQUENCE [LARGE SCALE GENOMIC DNA]</scope>
    <source>
        <strain evidence="2 3">CCFEE 5311</strain>
    </source>
</reference>
<comment type="caution">
    <text evidence="2">The sequence shown here is derived from an EMBL/GenBank/DDBJ whole genome shotgun (WGS) entry which is preliminary data.</text>
</comment>
<gene>
    <name evidence="2" type="ORF">B0A54_13919</name>
</gene>
<dbReference type="OrthoDB" id="5426872at2759"/>
<organism evidence="2 3">
    <name type="scientific">Friedmanniomyces endolithicus</name>
    <dbReference type="NCBI Taxonomy" id="329885"/>
    <lineage>
        <taxon>Eukaryota</taxon>
        <taxon>Fungi</taxon>
        <taxon>Dikarya</taxon>
        <taxon>Ascomycota</taxon>
        <taxon>Pezizomycotina</taxon>
        <taxon>Dothideomycetes</taxon>
        <taxon>Dothideomycetidae</taxon>
        <taxon>Mycosphaerellales</taxon>
        <taxon>Teratosphaeriaceae</taxon>
        <taxon>Friedmanniomyces</taxon>
    </lineage>
</organism>
<proteinExistence type="predicted"/>
<protein>
    <submittedName>
        <fullName evidence="2">Uncharacterized protein</fullName>
    </submittedName>
</protein>